<evidence type="ECO:0000313" key="2">
    <source>
        <dbReference type="EMBL" id="GAA3497044.1"/>
    </source>
</evidence>
<evidence type="ECO:0000256" key="1">
    <source>
        <dbReference type="SAM" id="MobiDB-lite"/>
    </source>
</evidence>
<sequence length="151" mass="16231">MQLHREVPFVTVTEEIHTEIVNGHYALLQRAEEVHRRCTEALLGGGGAPQVLEILAGFTGNPVFLETTDGPVAVRGRRGPRARGPAPGVGGAARPAARRPRRPARSSWTCPAEAPAAGVSGRGWCCCRCAARRNRCTGWRPSGRRASSPWC</sequence>
<dbReference type="Proteomes" id="UP001501455">
    <property type="component" value="Unassembled WGS sequence"/>
</dbReference>
<dbReference type="EMBL" id="BAAAXF010000028">
    <property type="protein sequence ID" value="GAA3497044.1"/>
    <property type="molecule type" value="Genomic_DNA"/>
</dbReference>
<evidence type="ECO:0000313" key="3">
    <source>
        <dbReference type="Proteomes" id="UP001501455"/>
    </source>
</evidence>
<organism evidence="2 3">
    <name type="scientific">Streptomyces prasinosporus</name>
    <dbReference type="NCBI Taxonomy" id="68256"/>
    <lineage>
        <taxon>Bacteria</taxon>
        <taxon>Bacillati</taxon>
        <taxon>Actinomycetota</taxon>
        <taxon>Actinomycetes</taxon>
        <taxon>Kitasatosporales</taxon>
        <taxon>Streptomycetaceae</taxon>
        <taxon>Streptomyces</taxon>
        <taxon>Streptomyces albogriseolus group</taxon>
    </lineage>
</organism>
<proteinExistence type="predicted"/>
<reference evidence="3" key="1">
    <citation type="journal article" date="2019" name="Int. J. Syst. Evol. Microbiol.">
        <title>The Global Catalogue of Microorganisms (GCM) 10K type strain sequencing project: providing services to taxonomists for standard genome sequencing and annotation.</title>
        <authorList>
            <consortium name="The Broad Institute Genomics Platform"/>
            <consortium name="The Broad Institute Genome Sequencing Center for Infectious Disease"/>
            <person name="Wu L."/>
            <person name="Ma J."/>
        </authorList>
    </citation>
    <scope>NUCLEOTIDE SEQUENCE [LARGE SCALE GENOMIC DNA]</scope>
    <source>
        <strain evidence="3">JCM 4816</strain>
    </source>
</reference>
<protein>
    <submittedName>
        <fullName evidence="2">Uncharacterized protein</fullName>
    </submittedName>
</protein>
<gene>
    <name evidence="2" type="ORF">GCM10019016_041450</name>
</gene>
<feature type="region of interest" description="Disordered" evidence="1">
    <location>
        <begin position="71"/>
        <end position="119"/>
    </location>
</feature>
<accession>A0ABP6TR86</accession>
<name>A0ABP6TR86_9ACTN</name>
<keyword evidence="3" id="KW-1185">Reference proteome</keyword>
<comment type="caution">
    <text evidence="2">The sequence shown here is derived from an EMBL/GenBank/DDBJ whole genome shotgun (WGS) entry which is preliminary data.</text>
</comment>